<accession>A0AAV7SDK2</accession>
<name>A0AAV7SDK2_PLEWA</name>
<sequence length="190" mass="20990">MACVTGDCESIGMRKPEAKQRKEKAASGAGQLTVVKGRESLPSQAPQQHTIADFFLASTTMEMQEEACNESSRAQLDNKKVQGTLRKVNKAWSKIRAWISLVEERAVVLEQDTGGLQGEVKQQQSQITDLMWKMETLKTGNAGIHFLDLVEGTEGNDSRLFMVKCRIVYLELGLTNTTGASLSYHPETVL</sequence>
<evidence type="ECO:0000313" key="2">
    <source>
        <dbReference type="Proteomes" id="UP001066276"/>
    </source>
</evidence>
<dbReference type="EMBL" id="JANPWB010000008">
    <property type="protein sequence ID" value="KAJ1162082.1"/>
    <property type="molecule type" value="Genomic_DNA"/>
</dbReference>
<dbReference type="AlphaFoldDB" id="A0AAV7SDK2"/>
<protein>
    <submittedName>
        <fullName evidence="1">Uncharacterized protein</fullName>
    </submittedName>
</protein>
<comment type="caution">
    <text evidence="1">The sequence shown here is derived from an EMBL/GenBank/DDBJ whole genome shotgun (WGS) entry which is preliminary data.</text>
</comment>
<proteinExistence type="predicted"/>
<reference evidence="1" key="1">
    <citation type="journal article" date="2022" name="bioRxiv">
        <title>Sequencing and chromosome-scale assembly of the giantPleurodeles waltlgenome.</title>
        <authorList>
            <person name="Brown T."/>
            <person name="Elewa A."/>
            <person name="Iarovenko S."/>
            <person name="Subramanian E."/>
            <person name="Araus A.J."/>
            <person name="Petzold A."/>
            <person name="Susuki M."/>
            <person name="Suzuki K.-i.T."/>
            <person name="Hayashi T."/>
            <person name="Toyoda A."/>
            <person name="Oliveira C."/>
            <person name="Osipova E."/>
            <person name="Leigh N.D."/>
            <person name="Simon A."/>
            <person name="Yun M.H."/>
        </authorList>
    </citation>
    <scope>NUCLEOTIDE SEQUENCE</scope>
    <source>
        <strain evidence="1">20211129_DDA</strain>
        <tissue evidence="1">Liver</tissue>
    </source>
</reference>
<organism evidence="1 2">
    <name type="scientific">Pleurodeles waltl</name>
    <name type="common">Iberian ribbed newt</name>
    <dbReference type="NCBI Taxonomy" id="8319"/>
    <lineage>
        <taxon>Eukaryota</taxon>
        <taxon>Metazoa</taxon>
        <taxon>Chordata</taxon>
        <taxon>Craniata</taxon>
        <taxon>Vertebrata</taxon>
        <taxon>Euteleostomi</taxon>
        <taxon>Amphibia</taxon>
        <taxon>Batrachia</taxon>
        <taxon>Caudata</taxon>
        <taxon>Salamandroidea</taxon>
        <taxon>Salamandridae</taxon>
        <taxon>Pleurodelinae</taxon>
        <taxon>Pleurodeles</taxon>
    </lineage>
</organism>
<gene>
    <name evidence="1" type="ORF">NDU88_002560</name>
</gene>
<evidence type="ECO:0000313" key="1">
    <source>
        <dbReference type="EMBL" id="KAJ1162082.1"/>
    </source>
</evidence>
<keyword evidence="2" id="KW-1185">Reference proteome</keyword>
<dbReference type="Proteomes" id="UP001066276">
    <property type="component" value="Chromosome 4_2"/>
</dbReference>